<evidence type="ECO:0000313" key="9">
    <source>
        <dbReference type="EMBL" id="MDC7226668.1"/>
    </source>
</evidence>
<feature type="transmembrane region" description="Helical" evidence="7">
    <location>
        <begin position="218"/>
        <end position="236"/>
    </location>
</feature>
<dbReference type="PANTHER" id="PTHR33362:SF5">
    <property type="entry name" value="C4-DICARBOXYLATE TRAP TRANSPORTER LARGE PERMEASE PROTEIN DCTM"/>
    <property type="match status" value="1"/>
</dbReference>
<evidence type="ECO:0000256" key="6">
    <source>
        <dbReference type="ARBA" id="ARBA00023136"/>
    </source>
</evidence>
<keyword evidence="5 7" id="KW-1133">Transmembrane helix</keyword>
<name>A0AAJ1MIT6_9SPIO</name>
<evidence type="ECO:0000259" key="8">
    <source>
        <dbReference type="Pfam" id="PF06808"/>
    </source>
</evidence>
<keyword evidence="2" id="KW-1003">Cell membrane</keyword>
<proteinExistence type="predicted"/>
<feature type="transmembrane region" description="Helical" evidence="7">
    <location>
        <begin position="283"/>
        <end position="300"/>
    </location>
</feature>
<dbReference type="EMBL" id="JAQQAL010000016">
    <property type="protein sequence ID" value="MDC7226668.1"/>
    <property type="molecule type" value="Genomic_DNA"/>
</dbReference>
<evidence type="ECO:0000313" key="10">
    <source>
        <dbReference type="Proteomes" id="UP001221217"/>
    </source>
</evidence>
<feature type="transmembrane region" description="Helical" evidence="7">
    <location>
        <begin position="100"/>
        <end position="129"/>
    </location>
</feature>
<dbReference type="AlphaFoldDB" id="A0AAJ1MIT6"/>
<dbReference type="Pfam" id="PF06808">
    <property type="entry name" value="DctM"/>
    <property type="match status" value="1"/>
</dbReference>
<feature type="transmembrane region" description="Helical" evidence="7">
    <location>
        <begin position="60"/>
        <end position="80"/>
    </location>
</feature>
<feature type="transmembrane region" description="Helical" evidence="7">
    <location>
        <begin position="6"/>
        <end position="39"/>
    </location>
</feature>
<dbReference type="InterPro" id="IPR004681">
    <property type="entry name" value="TRAP_DctM"/>
</dbReference>
<evidence type="ECO:0000256" key="2">
    <source>
        <dbReference type="ARBA" id="ARBA00022475"/>
    </source>
</evidence>
<keyword evidence="4 7" id="KW-0812">Transmembrane</keyword>
<dbReference type="PANTHER" id="PTHR33362">
    <property type="entry name" value="SIALIC ACID TRAP TRANSPORTER PERMEASE PROTEIN SIAT-RELATED"/>
    <property type="match status" value="1"/>
</dbReference>
<feature type="transmembrane region" description="Helical" evidence="7">
    <location>
        <begin position="320"/>
        <end position="350"/>
    </location>
</feature>
<gene>
    <name evidence="9" type="ORF">PQJ61_07875</name>
</gene>
<evidence type="ECO:0000256" key="1">
    <source>
        <dbReference type="ARBA" id="ARBA00004429"/>
    </source>
</evidence>
<evidence type="ECO:0000256" key="5">
    <source>
        <dbReference type="ARBA" id="ARBA00022989"/>
    </source>
</evidence>
<feature type="transmembrane region" description="Helical" evidence="7">
    <location>
        <begin position="173"/>
        <end position="197"/>
    </location>
</feature>
<dbReference type="Proteomes" id="UP001221217">
    <property type="component" value="Unassembled WGS sequence"/>
</dbReference>
<evidence type="ECO:0000256" key="4">
    <source>
        <dbReference type="ARBA" id="ARBA00022692"/>
    </source>
</evidence>
<reference evidence="9 10" key="1">
    <citation type="submission" date="2022-12" db="EMBL/GenBank/DDBJ databases">
        <title>Metagenome assembled genome from gulf of manar.</title>
        <authorList>
            <person name="Kohli P."/>
            <person name="Pk S."/>
            <person name="Venkata Ramana C."/>
            <person name="Sasikala C."/>
        </authorList>
    </citation>
    <scope>NUCLEOTIDE SEQUENCE [LARGE SCALE GENOMIC DNA]</scope>
    <source>
        <strain evidence="9">JB008</strain>
    </source>
</reference>
<evidence type="ECO:0000256" key="7">
    <source>
        <dbReference type="SAM" id="Phobius"/>
    </source>
</evidence>
<dbReference type="NCBIfam" id="TIGR00786">
    <property type="entry name" value="dctM"/>
    <property type="match status" value="1"/>
</dbReference>
<organism evidence="9 10">
    <name type="scientific">Candidatus Thalassospirochaeta sargassi</name>
    <dbReference type="NCBI Taxonomy" id="3119039"/>
    <lineage>
        <taxon>Bacteria</taxon>
        <taxon>Pseudomonadati</taxon>
        <taxon>Spirochaetota</taxon>
        <taxon>Spirochaetia</taxon>
        <taxon>Spirochaetales</taxon>
        <taxon>Spirochaetaceae</taxon>
        <taxon>Candidatus Thalassospirochaeta</taxon>
    </lineage>
</organism>
<feature type="transmembrane region" description="Helical" evidence="7">
    <location>
        <begin position="362"/>
        <end position="387"/>
    </location>
</feature>
<comment type="subcellular location">
    <subcellularLocation>
        <location evidence="1">Cell inner membrane</location>
        <topology evidence="1">Multi-pass membrane protein</topology>
    </subcellularLocation>
</comment>
<feature type="transmembrane region" description="Helical" evidence="7">
    <location>
        <begin position="141"/>
        <end position="167"/>
    </location>
</feature>
<dbReference type="GO" id="GO:0005886">
    <property type="term" value="C:plasma membrane"/>
    <property type="evidence" value="ECO:0007669"/>
    <property type="project" value="UniProtKB-SubCell"/>
</dbReference>
<accession>A0AAJ1MIT6</accession>
<dbReference type="InterPro" id="IPR010656">
    <property type="entry name" value="DctM"/>
</dbReference>
<feature type="transmembrane region" description="Helical" evidence="7">
    <location>
        <begin position="407"/>
        <end position="432"/>
    </location>
</feature>
<evidence type="ECO:0000256" key="3">
    <source>
        <dbReference type="ARBA" id="ARBA00022519"/>
    </source>
</evidence>
<feature type="transmembrane region" description="Helical" evidence="7">
    <location>
        <begin position="242"/>
        <end position="262"/>
    </location>
</feature>
<comment type="caution">
    <text evidence="9">The sequence shown here is derived from an EMBL/GenBank/DDBJ whole genome shotgun (WGS) entry which is preliminary data.</text>
</comment>
<dbReference type="PIRSF" id="PIRSF006066">
    <property type="entry name" value="HI0050"/>
    <property type="match status" value="1"/>
</dbReference>
<dbReference type="GO" id="GO:0022857">
    <property type="term" value="F:transmembrane transporter activity"/>
    <property type="evidence" value="ECO:0007669"/>
    <property type="project" value="TreeGrafter"/>
</dbReference>
<keyword evidence="3" id="KW-0997">Cell inner membrane</keyword>
<protein>
    <submittedName>
        <fullName evidence="9">TRAP transporter large permease</fullName>
    </submittedName>
</protein>
<sequence length="433" mass="46266">MTPIQVGIIGCIILFALLLTSMPVAFAMIVSGVIGFAMIISPQAAFSMVIADLFETFSSYSLTVIPLFVMMGQVALHAGISKRLFRTTYIWAGHLKGGLAMATVAACAGFGAICGSGPATAATMASVALPEMKRYGYADSLSSGTVAAGGSLGMLIPPSVVFIVYALMTEQSIGSLFLAGIVPGLLIVALFCISIYYRCSRNNSLGPASAKHSWRQRFASLNGVIETVLLFLLVMGGMFMGFFTPIEAAAIGVAGSFVIALLQREMTSAKLKQILLETIRTSTMVFFIVAGATIFGRFLAVSRIPFELARILISLPIPGWSIMLLIILFFLIAGCFIDALALILLTIPIFYPVIIELGFDPIWFGVIVVVITQMGVITPPVGVNVYVVSGMERDIPLTEIFKGAMPYLLMLIVAALLMIIFPQICLVLPNLLN</sequence>
<keyword evidence="6 7" id="KW-0472">Membrane</keyword>
<feature type="domain" description="TRAP C4-dicarboxylate transport system permease DctM subunit" evidence="8">
    <location>
        <begin position="12"/>
        <end position="424"/>
    </location>
</feature>